<dbReference type="GO" id="GO:0003924">
    <property type="term" value="F:GTPase activity"/>
    <property type="evidence" value="ECO:0007669"/>
    <property type="project" value="InterPro"/>
</dbReference>
<dbReference type="CDD" id="cd08771">
    <property type="entry name" value="DLP_1"/>
    <property type="match status" value="1"/>
</dbReference>
<gene>
    <name evidence="14" type="ORF">NC653_001041</name>
</gene>
<evidence type="ECO:0000259" key="13">
    <source>
        <dbReference type="PROSITE" id="PS51718"/>
    </source>
</evidence>
<keyword evidence="15" id="KW-1185">Reference proteome</keyword>
<dbReference type="Gene3D" id="3.40.50.1820">
    <property type="entry name" value="alpha/beta hydrolase"/>
    <property type="match status" value="1"/>
</dbReference>
<dbReference type="InterPro" id="IPR001401">
    <property type="entry name" value="Dynamin_GTPase"/>
</dbReference>
<keyword evidence="7" id="KW-0505">Motor protein</keyword>
<keyword evidence="8" id="KW-0206">Cytoskeleton</keyword>
<dbReference type="GO" id="GO:0006629">
    <property type="term" value="P:lipid metabolic process"/>
    <property type="evidence" value="ECO:0007669"/>
    <property type="project" value="InterPro"/>
</dbReference>
<dbReference type="Pfam" id="PF02212">
    <property type="entry name" value="GED"/>
    <property type="match status" value="1"/>
</dbReference>
<dbReference type="EMBL" id="JAQIZT010000001">
    <property type="protein sequence ID" value="KAJ7010473.1"/>
    <property type="molecule type" value="Genomic_DNA"/>
</dbReference>
<dbReference type="SMART" id="SM00302">
    <property type="entry name" value="GED"/>
    <property type="match status" value="1"/>
</dbReference>
<evidence type="ECO:0000256" key="2">
    <source>
        <dbReference type="ARBA" id="ARBA00022618"/>
    </source>
</evidence>
<dbReference type="GO" id="GO:0009524">
    <property type="term" value="C:phragmoplast"/>
    <property type="evidence" value="ECO:0007669"/>
    <property type="project" value="UniProtKB-SubCell"/>
</dbReference>
<dbReference type="InterPro" id="IPR022812">
    <property type="entry name" value="Dynamin"/>
</dbReference>
<evidence type="ECO:0008006" key="16">
    <source>
        <dbReference type="Google" id="ProtNLM"/>
    </source>
</evidence>
<evidence type="ECO:0000313" key="14">
    <source>
        <dbReference type="EMBL" id="KAJ7010473.1"/>
    </source>
</evidence>
<evidence type="ECO:0000259" key="12">
    <source>
        <dbReference type="PROSITE" id="PS51388"/>
    </source>
</evidence>
<dbReference type="PROSITE" id="PS00410">
    <property type="entry name" value="G_DYNAMIN_1"/>
    <property type="match status" value="1"/>
</dbReference>
<dbReference type="InterPro" id="IPR019762">
    <property type="entry name" value="Dynamin_GTPase_CS"/>
</dbReference>
<dbReference type="Proteomes" id="UP001164929">
    <property type="component" value="Chromosome 1"/>
</dbReference>
<dbReference type="PROSITE" id="PS51388">
    <property type="entry name" value="GED"/>
    <property type="match status" value="1"/>
</dbReference>
<comment type="similarity">
    <text evidence="11">Belongs to the TRAFAC class dynamin-like GTPase superfamily. Dynamin/Fzo/YdjA family.</text>
</comment>
<dbReference type="GO" id="GO:0051301">
    <property type="term" value="P:cell division"/>
    <property type="evidence" value="ECO:0007669"/>
    <property type="project" value="UniProtKB-KW"/>
</dbReference>
<dbReference type="GO" id="GO:0005886">
    <property type="term" value="C:plasma membrane"/>
    <property type="evidence" value="ECO:0007669"/>
    <property type="project" value="TreeGrafter"/>
</dbReference>
<dbReference type="PANTHER" id="PTHR11566">
    <property type="entry name" value="DYNAMIN"/>
    <property type="match status" value="1"/>
</dbReference>
<evidence type="ECO:0000256" key="11">
    <source>
        <dbReference type="RuleBase" id="RU003932"/>
    </source>
</evidence>
<dbReference type="InterPro" id="IPR027417">
    <property type="entry name" value="P-loop_NTPase"/>
</dbReference>
<dbReference type="SUPFAM" id="SSF52540">
    <property type="entry name" value="P-loop containing nucleoside triphosphate hydrolases"/>
    <property type="match status" value="1"/>
</dbReference>
<dbReference type="AlphaFoldDB" id="A0AAD6RK94"/>
<feature type="domain" description="GED" evidence="12">
    <location>
        <begin position="518"/>
        <end position="611"/>
    </location>
</feature>
<dbReference type="InterPro" id="IPR045063">
    <property type="entry name" value="Dynamin_N"/>
</dbReference>
<evidence type="ECO:0000256" key="10">
    <source>
        <dbReference type="ARBA" id="ARBA00060413"/>
    </source>
</evidence>
<evidence type="ECO:0000256" key="8">
    <source>
        <dbReference type="ARBA" id="ARBA00023212"/>
    </source>
</evidence>
<dbReference type="Gene3D" id="1.20.120.1240">
    <property type="entry name" value="Dynamin, middle domain"/>
    <property type="match status" value="1"/>
</dbReference>
<reference evidence="14 15" key="1">
    <citation type="journal article" date="2023" name="Mol. Ecol. Resour.">
        <title>Chromosome-level genome assembly of a triploid poplar Populus alba 'Berolinensis'.</title>
        <authorList>
            <person name="Chen S."/>
            <person name="Yu Y."/>
            <person name="Wang X."/>
            <person name="Wang S."/>
            <person name="Zhang T."/>
            <person name="Zhou Y."/>
            <person name="He R."/>
            <person name="Meng N."/>
            <person name="Wang Y."/>
            <person name="Liu W."/>
            <person name="Liu Z."/>
            <person name="Liu J."/>
            <person name="Guo Q."/>
            <person name="Huang H."/>
            <person name="Sederoff R.R."/>
            <person name="Wang G."/>
            <person name="Qu G."/>
            <person name="Chen S."/>
        </authorList>
    </citation>
    <scope>NUCLEOTIDE SEQUENCE [LARGE SCALE GENOMIC DNA]</scope>
    <source>
        <strain evidence="14">SC-2020</strain>
    </source>
</reference>
<name>A0AAD6RK94_9ROSI</name>
<organism evidence="14 15">
    <name type="scientific">Populus alba x Populus x berolinensis</name>
    <dbReference type="NCBI Taxonomy" id="444605"/>
    <lineage>
        <taxon>Eukaryota</taxon>
        <taxon>Viridiplantae</taxon>
        <taxon>Streptophyta</taxon>
        <taxon>Embryophyta</taxon>
        <taxon>Tracheophyta</taxon>
        <taxon>Spermatophyta</taxon>
        <taxon>Magnoliopsida</taxon>
        <taxon>eudicotyledons</taxon>
        <taxon>Gunneridae</taxon>
        <taxon>Pentapetalae</taxon>
        <taxon>rosids</taxon>
        <taxon>fabids</taxon>
        <taxon>Malpighiales</taxon>
        <taxon>Salicaceae</taxon>
        <taxon>Saliceae</taxon>
        <taxon>Populus</taxon>
    </lineage>
</organism>
<dbReference type="FunFam" id="1.20.120.1240:FF:000010">
    <property type="entry name" value="Dynamin-related protein 5A"/>
    <property type="match status" value="1"/>
</dbReference>
<evidence type="ECO:0000256" key="3">
    <source>
        <dbReference type="ARBA" id="ARBA00022701"/>
    </source>
</evidence>
<evidence type="ECO:0000256" key="4">
    <source>
        <dbReference type="ARBA" id="ARBA00022741"/>
    </source>
</evidence>
<dbReference type="InterPro" id="IPR020850">
    <property type="entry name" value="GED_dom"/>
</dbReference>
<keyword evidence="3" id="KW-0493">Microtubule</keyword>
<evidence type="ECO:0000313" key="15">
    <source>
        <dbReference type="Proteomes" id="UP001164929"/>
    </source>
</evidence>
<dbReference type="PRINTS" id="PR00195">
    <property type="entry name" value="DYNAMIN"/>
</dbReference>
<protein>
    <recommendedName>
        <fullName evidence="16">Dynamin-related protein 5A</fullName>
    </recommendedName>
</protein>
<dbReference type="Pfam" id="PF00350">
    <property type="entry name" value="Dynamin_N"/>
    <property type="match status" value="1"/>
</dbReference>
<dbReference type="Pfam" id="PF01764">
    <property type="entry name" value="Lipase_3"/>
    <property type="match status" value="1"/>
</dbReference>
<dbReference type="GO" id="GO:0006898">
    <property type="term" value="P:receptor-mediated endocytosis"/>
    <property type="evidence" value="ECO:0007669"/>
    <property type="project" value="TreeGrafter"/>
</dbReference>
<keyword evidence="4 11" id="KW-0547">Nucleotide-binding</keyword>
<dbReference type="Gene3D" id="3.40.50.300">
    <property type="entry name" value="P-loop containing nucleotide triphosphate hydrolases"/>
    <property type="match status" value="1"/>
</dbReference>
<dbReference type="PROSITE" id="PS51718">
    <property type="entry name" value="G_DYNAMIN_2"/>
    <property type="match status" value="1"/>
</dbReference>
<dbReference type="InterPro" id="IPR002921">
    <property type="entry name" value="Fungal_lipase-type"/>
</dbReference>
<dbReference type="InterPro" id="IPR003130">
    <property type="entry name" value="GED"/>
</dbReference>
<dbReference type="GO" id="GO:0005874">
    <property type="term" value="C:microtubule"/>
    <property type="evidence" value="ECO:0007669"/>
    <property type="project" value="UniProtKB-KW"/>
</dbReference>
<dbReference type="InterPro" id="IPR000375">
    <property type="entry name" value="Dynamin_stalk"/>
</dbReference>
<dbReference type="GO" id="GO:0005525">
    <property type="term" value="F:GTP binding"/>
    <property type="evidence" value="ECO:0007669"/>
    <property type="project" value="UniProtKB-KW"/>
</dbReference>
<evidence type="ECO:0000256" key="1">
    <source>
        <dbReference type="ARBA" id="ARBA00022490"/>
    </source>
</evidence>
<keyword evidence="9" id="KW-0131">Cell cycle</keyword>
<dbReference type="GO" id="GO:0008017">
    <property type="term" value="F:microtubule binding"/>
    <property type="evidence" value="ECO:0007669"/>
    <property type="project" value="TreeGrafter"/>
</dbReference>
<dbReference type="FunFam" id="3.40.50.300:FF:000228">
    <property type="entry name" value="dynamin-related protein 1E"/>
    <property type="match status" value="1"/>
</dbReference>
<dbReference type="Pfam" id="PF01031">
    <property type="entry name" value="Dynamin_M"/>
    <property type="match status" value="1"/>
</dbReference>
<dbReference type="SMART" id="SM00053">
    <property type="entry name" value="DYNc"/>
    <property type="match status" value="1"/>
</dbReference>
<evidence type="ECO:0000256" key="7">
    <source>
        <dbReference type="ARBA" id="ARBA00023175"/>
    </source>
</evidence>
<dbReference type="SUPFAM" id="SSF53474">
    <property type="entry name" value="alpha/beta-Hydrolases"/>
    <property type="match status" value="1"/>
</dbReference>
<proteinExistence type="inferred from homology"/>
<accession>A0AAD6RK94</accession>
<keyword evidence="5" id="KW-0378">Hydrolase</keyword>
<sequence length="932" mass="104453">MENLISLVNKIQRACTALGDHGEASALPTLWDSLPSIAVVGGQSSGKSSVLESVVGKDFLPRGSGIVTRRPLVLQLHKIDEGSREYAEFLHLPRKRFTDFAAVRREIQDETDRETGRSKQISSVPIHLSIYSPNVVNLTLVDLPGLTKVAVEGQPDSIVQDIENMVRTYIEKPNCIILAISPANQDLATSDAIKISREVDPTGERTLGVLTKIDLMDKGTDAVDMLEGKSYRLKFPWVGVVNRSQADINKSVDMIAARRREREYFSSTPEYKHLAHRMGSEHLGKMLSKHLEGVIKSKIPGIQSLVNKTIAELESELSRLGKPIAADAGGKMYSIMEICRLFDQIYKEHLDGVRPGGDKIYNVFDNQLPAALKRLQFDKQLSMENIRKLITEADGYQPHLIAPEQGYRRLIESSGVTIRGPAEAAVDAVHSLLKDLVHKAINETIELKQYPALRVEVSNAAIESLDRMKDTSKKATLQLVDMECSYLTVDFFRKLPQDVDKGGNPTHSIFDRYNDSYLRRIGSTVLSYVNMVCASLRNSIPKSIVYCQVREAKRSLLDHFFTDLGKLEQKQLSSLLNEDPAVMERRAAIAKRLELYRSAQAEIDAVAWSKTNAHHRRSVAASLVQGVYILERDRQLKRQGPQALASPWWEFFHFHLLRHLVDDVDSSIFAAIYEFKPPKSHYHNSVDESPRYVIAFRGTITKPESVSRDLQLDLHILRNGLHETSRFEIAIQAVRNVVATVGESNVWLAGHSLGAAMALLAGKTMAKTGFFLQAFLFNSPFFSAPIERIKDERVKHGLRIANSVITAGLAFATKKSYHNNQSVDPFAALSAWIPFLFVNPGDHLCSEYIGYLEHRKKMDDIGIGAIERLATQNSLGGLLMSAMGRESEPLHLIPSANLIVNLTPCQDFREAHGIHQWWRPDLDIKSKLYNYK</sequence>
<comment type="caution">
    <text evidence="14">The sequence shown here is derived from an EMBL/GenBank/DDBJ whole genome shotgun (WGS) entry which is preliminary data.</text>
</comment>
<keyword evidence="2" id="KW-0132">Cell division</keyword>
<evidence type="ECO:0000256" key="9">
    <source>
        <dbReference type="ARBA" id="ARBA00023306"/>
    </source>
</evidence>
<dbReference type="InterPro" id="IPR029058">
    <property type="entry name" value="AB_hydrolase_fold"/>
</dbReference>
<dbReference type="PANTHER" id="PTHR11566:SF159">
    <property type="entry name" value="PHRAGMOPLASTIN DRP1A"/>
    <property type="match status" value="1"/>
</dbReference>
<dbReference type="InterPro" id="IPR030381">
    <property type="entry name" value="G_DYNAMIN_dom"/>
</dbReference>
<feature type="domain" description="Dynamin-type G" evidence="13">
    <location>
        <begin position="31"/>
        <end position="300"/>
    </location>
</feature>
<evidence type="ECO:0000256" key="6">
    <source>
        <dbReference type="ARBA" id="ARBA00023134"/>
    </source>
</evidence>
<keyword evidence="6 11" id="KW-0342">GTP-binding</keyword>
<evidence type="ECO:0000256" key="5">
    <source>
        <dbReference type="ARBA" id="ARBA00022801"/>
    </source>
</evidence>
<keyword evidence="1" id="KW-0963">Cytoplasm</keyword>
<comment type="subcellular location">
    <subcellularLocation>
        <location evidence="10">Cytoplasm</location>
        <location evidence="10">Cytoskeleton</location>
        <location evidence="10">Phragmoplast</location>
    </subcellularLocation>
</comment>